<dbReference type="CDD" id="cd16913">
    <property type="entry name" value="YkuD_like"/>
    <property type="match status" value="1"/>
</dbReference>
<evidence type="ECO:0000256" key="2">
    <source>
        <dbReference type="ARBA" id="ARBA00022679"/>
    </source>
</evidence>
<dbReference type="PANTHER" id="PTHR30582:SF2">
    <property type="entry name" value="L,D-TRANSPEPTIDASE YCIB-RELATED"/>
    <property type="match status" value="1"/>
</dbReference>
<dbReference type="Proteomes" id="UP000791080">
    <property type="component" value="Unassembled WGS sequence"/>
</dbReference>
<evidence type="ECO:0000313" key="9">
    <source>
        <dbReference type="Proteomes" id="UP000791080"/>
    </source>
</evidence>
<dbReference type="Gene3D" id="2.40.440.10">
    <property type="entry name" value="L,D-transpeptidase catalytic domain-like"/>
    <property type="match status" value="1"/>
</dbReference>
<name>A0ABT1JMK7_ACTCY</name>
<dbReference type="PANTHER" id="PTHR30582">
    <property type="entry name" value="L,D-TRANSPEPTIDASE"/>
    <property type="match status" value="1"/>
</dbReference>
<evidence type="ECO:0000256" key="6">
    <source>
        <dbReference type="PROSITE-ProRule" id="PRU01373"/>
    </source>
</evidence>
<comment type="caution">
    <text evidence="8">The sequence shown here is derived from an EMBL/GenBank/DDBJ whole genome shotgun (WGS) entry which is preliminary data.</text>
</comment>
<keyword evidence="5 6" id="KW-0961">Cell wall biogenesis/degradation</keyword>
<evidence type="ECO:0000256" key="5">
    <source>
        <dbReference type="ARBA" id="ARBA00023316"/>
    </source>
</evidence>
<dbReference type="Pfam" id="PF03734">
    <property type="entry name" value="YkuD"/>
    <property type="match status" value="1"/>
</dbReference>
<dbReference type="InterPro" id="IPR050979">
    <property type="entry name" value="LD-transpeptidase"/>
</dbReference>
<keyword evidence="2" id="KW-0808">Transferase</keyword>
<reference evidence="8 9" key="1">
    <citation type="submission" date="2022-06" db="EMBL/GenBank/DDBJ databases">
        <title>Genomic Encyclopedia of Type Strains, Phase I: the one thousand microbial genomes (KMG-I) project.</title>
        <authorList>
            <person name="Kyrpides N."/>
        </authorList>
    </citation>
    <scope>NUCLEOTIDE SEQUENCE [LARGE SCALE GENOMIC DNA]</scope>
    <source>
        <strain evidence="8 9">DSM 43889</strain>
    </source>
</reference>
<evidence type="ECO:0000313" key="8">
    <source>
        <dbReference type="EMBL" id="MCP2333758.1"/>
    </source>
</evidence>
<gene>
    <name evidence="8" type="ORF">G443_004028</name>
</gene>
<dbReference type="InterPro" id="IPR038063">
    <property type="entry name" value="Transpep_catalytic_dom"/>
</dbReference>
<protein>
    <submittedName>
        <fullName evidence="8">L,D-transpeptidase catalytic domain</fullName>
    </submittedName>
</protein>
<organism evidence="8 9">
    <name type="scientific">Actinoalloteichus caeruleus DSM 43889</name>
    <dbReference type="NCBI Taxonomy" id="1120930"/>
    <lineage>
        <taxon>Bacteria</taxon>
        <taxon>Bacillati</taxon>
        <taxon>Actinomycetota</taxon>
        <taxon>Actinomycetes</taxon>
        <taxon>Pseudonocardiales</taxon>
        <taxon>Pseudonocardiaceae</taxon>
        <taxon>Actinoalloteichus</taxon>
        <taxon>Actinoalloteichus cyanogriseus</taxon>
    </lineage>
</organism>
<dbReference type="EMBL" id="AUBJ02000001">
    <property type="protein sequence ID" value="MCP2333758.1"/>
    <property type="molecule type" value="Genomic_DNA"/>
</dbReference>
<accession>A0ABT1JMK7</accession>
<feature type="active site" description="Nucleophile" evidence="6">
    <location>
        <position position="266"/>
    </location>
</feature>
<proteinExistence type="predicted"/>
<dbReference type="InterPro" id="IPR005490">
    <property type="entry name" value="LD_TPept_cat_dom"/>
</dbReference>
<evidence type="ECO:0000259" key="7">
    <source>
        <dbReference type="PROSITE" id="PS52029"/>
    </source>
</evidence>
<feature type="active site" description="Proton donor/acceptor" evidence="6">
    <location>
        <position position="250"/>
    </location>
</feature>
<evidence type="ECO:0000256" key="3">
    <source>
        <dbReference type="ARBA" id="ARBA00022960"/>
    </source>
</evidence>
<keyword evidence="9" id="KW-1185">Reference proteome</keyword>
<keyword evidence="3 6" id="KW-0133">Cell shape</keyword>
<evidence type="ECO:0000256" key="1">
    <source>
        <dbReference type="ARBA" id="ARBA00004752"/>
    </source>
</evidence>
<comment type="pathway">
    <text evidence="1 6">Cell wall biogenesis; peptidoglycan biosynthesis.</text>
</comment>
<sequence length="289" mass="29938">MPLPWTSVPNRLVPAPGGPAVPHPGPPRPVLAVLLTCLVAVLAGCAASESMPAQPTPAPGDVRPVAVTDTELAGLPEASTFGDVPDAPVDPAPHDPGTGTVVRAHAEVPVYGEPGGAPVARLPERQLGSPTWLPVVDRAGDWLQVLLPSRPNGSTGWLHADDDLEEAGNDFLVTVDLADFALTVTREGEEIGRWTVGVGSAEAPTPTGRTFVMASIQETVTDFSPYTLPLGAHSDTHQTYAGGPGTVAIHGWPDETPFGTETSDGCVRVPDDALDLLITLPLGTVVLVR</sequence>
<dbReference type="SUPFAM" id="SSF141523">
    <property type="entry name" value="L,D-transpeptidase catalytic domain-like"/>
    <property type="match status" value="1"/>
</dbReference>
<dbReference type="PROSITE" id="PS52029">
    <property type="entry name" value="LD_TPASE"/>
    <property type="match status" value="1"/>
</dbReference>
<feature type="domain" description="L,D-TPase catalytic" evidence="7">
    <location>
        <begin position="171"/>
        <end position="289"/>
    </location>
</feature>
<keyword evidence="4 6" id="KW-0573">Peptidoglycan synthesis</keyword>
<evidence type="ECO:0000256" key="4">
    <source>
        <dbReference type="ARBA" id="ARBA00022984"/>
    </source>
</evidence>
<dbReference type="RefSeq" id="WP_155886185.1">
    <property type="nucleotide sequence ID" value="NZ_AUBJ02000001.1"/>
</dbReference>